<feature type="region of interest" description="Disordered" evidence="3">
    <location>
        <begin position="524"/>
        <end position="551"/>
    </location>
</feature>
<feature type="region of interest" description="Disordered" evidence="3">
    <location>
        <begin position="572"/>
        <end position="595"/>
    </location>
</feature>
<keyword evidence="4" id="KW-0812">Transmembrane</keyword>
<gene>
    <name evidence="5" type="primary">ABSGL_13819.1 scaffold 14339</name>
</gene>
<dbReference type="Pfam" id="PF13469">
    <property type="entry name" value="Sulfotransfer_3"/>
    <property type="match status" value="1"/>
</dbReference>
<feature type="transmembrane region" description="Helical" evidence="4">
    <location>
        <begin position="104"/>
        <end position="122"/>
    </location>
</feature>
<dbReference type="GO" id="GO:0008146">
    <property type="term" value="F:sulfotransferase activity"/>
    <property type="evidence" value="ECO:0007669"/>
    <property type="project" value="InterPro"/>
</dbReference>
<evidence type="ECO:0000313" key="5">
    <source>
        <dbReference type="EMBL" id="SAM08157.1"/>
    </source>
</evidence>
<protein>
    <recommendedName>
        <fullName evidence="7">Sulfotransferase domain-containing protein</fullName>
    </recommendedName>
</protein>
<dbReference type="InParanoid" id="A0A168SAI3"/>
<keyword evidence="6" id="KW-1185">Reference proteome</keyword>
<accession>A0A168SAI3</accession>
<dbReference type="Proteomes" id="UP000078561">
    <property type="component" value="Unassembled WGS sequence"/>
</dbReference>
<dbReference type="EMBL" id="LT554888">
    <property type="protein sequence ID" value="SAM08157.1"/>
    <property type="molecule type" value="Genomic_DNA"/>
</dbReference>
<dbReference type="PANTHER" id="PTHR10605:SF56">
    <property type="entry name" value="BIFUNCTIONAL HEPARAN SULFATE N-DEACETYLASE_N-SULFOTRANSFERASE"/>
    <property type="match status" value="1"/>
</dbReference>
<proteinExistence type="predicted"/>
<evidence type="ECO:0000313" key="6">
    <source>
        <dbReference type="Proteomes" id="UP000078561"/>
    </source>
</evidence>
<dbReference type="InterPro" id="IPR027417">
    <property type="entry name" value="P-loop_NTPase"/>
</dbReference>
<dbReference type="OrthoDB" id="411451at2759"/>
<dbReference type="InterPro" id="IPR037359">
    <property type="entry name" value="NST/OST"/>
</dbReference>
<sequence>MSSFVKSTASTPAYLDTTPTLRKKQSQQQYHQDLQEPHLHYRLFQQPRHYGRPSSMLLKPIQQTSSIPPLSNSYPHRPHKIIPSISPRSSYPAFTLRTRHPCTYSLLVICISIFFSILYFISSSSSSSSFFQINSGDTNIFVSLVSKRVATKWRGYLSQRFFDSSATFPKLYFPRHCPSSPTTTQRTLMCAKPVPSFIFAGSEMSGSKFVFEQLRQHPQVAWTMDTSSSPRNEAASTTTDDMYYSLDDTDDRLDEKGSSAAFETYLSQFPFLTEHELNNIEKQQVVVGEHAPHYLYKSYSTARRIRETLPHVKLVFILRDPIDRAYTQFLHEKSMARRQQQHNTTSTLSFDALVDLELSILHRCGHTSIQTGWEGFVKCHEGSEIRATWNMTNSNDSRYGNPTKKTHIPSYPTNLSLSLSLSLSYIKDALKVYDSLAKGMYYNALLPFLQEFPASQVYVTRTEDFVNNPSSSFQKLARFLGIQEQFFSERNFYGRMATQQQEGSDSGYDDLSAMILQQQNNAQQLQQLQQGYRPQNTPTRTSHHHQRLQQQRVPAMGLEEDIQQQQSDVFPMHSITSPSSSTTTPDSSSNLADSSYDHPALELSIRYRLEKLFKPLNQRLMELFESQVDFEGWDYDVDRG</sequence>
<keyword evidence="4" id="KW-1133">Transmembrane helix</keyword>
<feature type="compositionally biased region" description="Low complexity" evidence="3">
    <location>
        <begin position="574"/>
        <end position="589"/>
    </location>
</feature>
<keyword evidence="1" id="KW-0808">Transferase</keyword>
<dbReference type="AlphaFoldDB" id="A0A168SAI3"/>
<evidence type="ECO:0008006" key="7">
    <source>
        <dbReference type="Google" id="ProtNLM"/>
    </source>
</evidence>
<evidence type="ECO:0000256" key="4">
    <source>
        <dbReference type="SAM" id="Phobius"/>
    </source>
</evidence>
<feature type="binding site" evidence="2">
    <location>
        <position position="319"/>
    </location>
    <ligand>
        <name>3'-phosphoadenylyl sulfate</name>
        <dbReference type="ChEBI" id="CHEBI:58339"/>
    </ligand>
</feature>
<name>A0A168SAI3_ABSGL</name>
<dbReference type="PANTHER" id="PTHR10605">
    <property type="entry name" value="HEPARAN SULFATE SULFOTRANSFERASE"/>
    <property type="match status" value="1"/>
</dbReference>
<evidence type="ECO:0000256" key="2">
    <source>
        <dbReference type="PIRSR" id="PIRSR637359-2"/>
    </source>
</evidence>
<evidence type="ECO:0000256" key="3">
    <source>
        <dbReference type="SAM" id="MobiDB-lite"/>
    </source>
</evidence>
<dbReference type="Gene3D" id="3.40.50.300">
    <property type="entry name" value="P-loop containing nucleotide triphosphate hydrolases"/>
    <property type="match status" value="1"/>
</dbReference>
<evidence type="ECO:0000256" key="1">
    <source>
        <dbReference type="ARBA" id="ARBA00022679"/>
    </source>
</evidence>
<dbReference type="OMA" id="DTHAFNS"/>
<keyword evidence="4" id="KW-0472">Membrane</keyword>
<organism evidence="5">
    <name type="scientific">Absidia glauca</name>
    <name type="common">Pin mould</name>
    <dbReference type="NCBI Taxonomy" id="4829"/>
    <lineage>
        <taxon>Eukaryota</taxon>
        <taxon>Fungi</taxon>
        <taxon>Fungi incertae sedis</taxon>
        <taxon>Mucoromycota</taxon>
        <taxon>Mucoromycotina</taxon>
        <taxon>Mucoromycetes</taxon>
        <taxon>Mucorales</taxon>
        <taxon>Cunninghamellaceae</taxon>
        <taxon>Absidia</taxon>
    </lineage>
</organism>
<dbReference type="SUPFAM" id="SSF52540">
    <property type="entry name" value="P-loop containing nucleoside triphosphate hydrolases"/>
    <property type="match status" value="1"/>
</dbReference>
<reference evidence="5" key="1">
    <citation type="submission" date="2016-04" db="EMBL/GenBank/DDBJ databases">
        <authorList>
            <person name="Evans L.H."/>
            <person name="Alamgir A."/>
            <person name="Owens N."/>
            <person name="Weber N.D."/>
            <person name="Virtaneva K."/>
            <person name="Barbian K."/>
            <person name="Babar A."/>
            <person name="Rosenke K."/>
        </authorList>
    </citation>
    <scope>NUCLEOTIDE SEQUENCE [LARGE SCALE GENOMIC DNA]</scope>
    <source>
        <strain evidence="5">CBS 101.48</strain>
    </source>
</reference>